<name>A0A1L9SBA8_9EURO</name>
<dbReference type="SUPFAM" id="SSF48371">
    <property type="entry name" value="ARM repeat"/>
    <property type="match status" value="1"/>
</dbReference>
<evidence type="ECO:0000313" key="1">
    <source>
        <dbReference type="EMBL" id="OJJ44463.1"/>
    </source>
</evidence>
<dbReference type="EMBL" id="KV878348">
    <property type="protein sequence ID" value="OJJ44463.1"/>
    <property type="molecule type" value="Genomic_DNA"/>
</dbReference>
<organism evidence="1 2">
    <name type="scientific">Penicilliopsis zonata CBS 506.65</name>
    <dbReference type="NCBI Taxonomy" id="1073090"/>
    <lineage>
        <taxon>Eukaryota</taxon>
        <taxon>Fungi</taxon>
        <taxon>Dikarya</taxon>
        <taxon>Ascomycota</taxon>
        <taxon>Pezizomycotina</taxon>
        <taxon>Eurotiomycetes</taxon>
        <taxon>Eurotiomycetidae</taxon>
        <taxon>Eurotiales</taxon>
        <taxon>Aspergillaceae</taxon>
        <taxon>Penicilliopsis</taxon>
    </lineage>
</organism>
<dbReference type="RefSeq" id="XP_022578973.1">
    <property type="nucleotide sequence ID" value="XM_022727259.1"/>
</dbReference>
<reference evidence="2" key="1">
    <citation type="journal article" date="2017" name="Genome Biol.">
        <title>Comparative genomics reveals high biological diversity and specific adaptations in the industrially and medically important fungal genus Aspergillus.</title>
        <authorList>
            <person name="de Vries R.P."/>
            <person name="Riley R."/>
            <person name="Wiebenga A."/>
            <person name="Aguilar-Osorio G."/>
            <person name="Amillis S."/>
            <person name="Uchima C.A."/>
            <person name="Anderluh G."/>
            <person name="Asadollahi M."/>
            <person name="Askin M."/>
            <person name="Barry K."/>
            <person name="Battaglia E."/>
            <person name="Bayram O."/>
            <person name="Benocci T."/>
            <person name="Braus-Stromeyer S.A."/>
            <person name="Caldana C."/>
            <person name="Canovas D."/>
            <person name="Cerqueira G.C."/>
            <person name="Chen F."/>
            <person name="Chen W."/>
            <person name="Choi C."/>
            <person name="Clum A."/>
            <person name="Dos Santos R.A."/>
            <person name="Damasio A.R."/>
            <person name="Diallinas G."/>
            <person name="Emri T."/>
            <person name="Fekete E."/>
            <person name="Flipphi M."/>
            <person name="Freyberg S."/>
            <person name="Gallo A."/>
            <person name="Gournas C."/>
            <person name="Habgood R."/>
            <person name="Hainaut M."/>
            <person name="Harispe M.L."/>
            <person name="Henrissat B."/>
            <person name="Hilden K.S."/>
            <person name="Hope R."/>
            <person name="Hossain A."/>
            <person name="Karabika E."/>
            <person name="Karaffa L."/>
            <person name="Karanyi Z."/>
            <person name="Krasevec N."/>
            <person name="Kuo A."/>
            <person name="Kusch H."/>
            <person name="LaButti K."/>
            <person name="Lagendijk E.L."/>
            <person name="Lapidus A."/>
            <person name="Levasseur A."/>
            <person name="Lindquist E."/>
            <person name="Lipzen A."/>
            <person name="Logrieco A.F."/>
            <person name="MacCabe A."/>
            <person name="Maekelae M.R."/>
            <person name="Malavazi I."/>
            <person name="Melin P."/>
            <person name="Meyer V."/>
            <person name="Mielnichuk N."/>
            <person name="Miskei M."/>
            <person name="Molnar A.P."/>
            <person name="Mule G."/>
            <person name="Ngan C.Y."/>
            <person name="Orejas M."/>
            <person name="Orosz E."/>
            <person name="Ouedraogo J.P."/>
            <person name="Overkamp K.M."/>
            <person name="Park H.-S."/>
            <person name="Perrone G."/>
            <person name="Piumi F."/>
            <person name="Punt P.J."/>
            <person name="Ram A.F."/>
            <person name="Ramon A."/>
            <person name="Rauscher S."/>
            <person name="Record E."/>
            <person name="Riano-Pachon D.M."/>
            <person name="Robert V."/>
            <person name="Roehrig J."/>
            <person name="Ruller R."/>
            <person name="Salamov A."/>
            <person name="Salih N.S."/>
            <person name="Samson R.A."/>
            <person name="Sandor E."/>
            <person name="Sanguinetti M."/>
            <person name="Schuetze T."/>
            <person name="Sepcic K."/>
            <person name="Shelest E."/>
            <person name="Sherlock G."/>
            <person name="Sophianopoulou V."/>
            <person name="Squina F.M."/>
            <person name="Sun H."/>
            <person name="Susca A."/>
            <person name="Todd R.B."/>
            <person name="Tsang A."/>
            <person name="Unkles S.E."/>
            <person name="van de Wiele N."/>
            <person name="van Rossen-Uffink D."/>
            <person name="Oliveira J.V."/>
            <person name="Vesth T.C."/>
            <person name="Visser J."/>
            <person name="Yu J.-H."/>
            <person name="Zhou M."/>
            <person name="Andersen M.R."/>
            <person name="Archer D.B."/>
            <person name="Baker S.E."/>
            <person name="Benoit I."/>
            <person name="Brakhage A.A."/>
            <person name="Braus G.H."/>
            <person name="Fischer R."/>
            <person name="Frisvad J.C."/>
            <person name="Goldman G.H."/>
            <person name="Houbraken J."/>
            <person name="Oakley B."/>
            <person name="Pocsi I."/>
            <person name="Scazzocchio C."/>
            <person name="Seiboth B."/>
            <person name="vanKuyk P.A."/>
            <person name="Wortman J."/>
            <person name="Dyer P.S."/>
            <person name="Grigoriev I.V."/>
        </authorList>
    </citation>
    <scope>NUCLEOTIDE SEQUENCE [LARGE SCALE GENOMIC DNA]</scope>
    <source>
        <strain evidence="2">CBS 506.65</strain>
    </source>
</reference>
<dbReference type="GeneID" id="34613723"/>
<evidence type="ECO:0008006" key="3">
    <source>
        <dbReference type="Google" id="ProtNLM"/>
    </source>
</evidence>
<proteinExistence type="predicted"/>
<dbReference type="VEuPathDB" id="FungiDB:ASPZODRAFT_18655"/>
<dbReference type="STRING" id="1073090.A0A1L9SBA8"/>
<evidence type="ECO:0000313" key="2">
    <source>
        <dbReference type="Proteomes" id="UP000184188"/>
    </source>
</evidence>
<keyword evidence="2" id="KW-1185">Reference proteome</keyword>
<gene>
    <name evidence="1" type="ORF">ASPZODRAFT_18655</name>
</gene>
<dbReference type="Gene3D" id="1.25.10.10">
    <property type="entry name" value="Leucine-rich Repeat Variant"/>
    <property type="match status" value="1"/>
</dbReference>
<dbReference type="Proteomes" id="UP000184188">
    <property type="component" value="Unassembled WGS sequence"/>
</dbReference>
<dbReference type="InterPro" id="IPR011989">
    <property type="entry name" value="ARM-like"/>
</dbReference>
<accession>A0A1L9SBA8</accession>
<dbReference type="AlphaFoldDB" id="A0A1L9SBA8"/>
<protein>
    <recommendedName>
        <fullName evidence="3">ARM repeat-containing protein</fullName>
    </recommendedName>
</protein>
<dbReference type="InterPro" id="IPR016024">
    <property type="entry name" value="ARM-type_fold"/>
</dbReference>
<sequence>MEFPEPLLERAFFQGSHDAYVDLRDRAQISPCLALRIESLLTAANTSSLLQEAAAGILGRHSRMMSDSAISFLVCQKGKIIYREWYQSLADDPNPPENVLRAVASTLTLKYDIHVEWPGWRIPADLFKRLIVHELPAGRLLAAKAIATQCPLQQDIIADVVALLKSPDWIVQTIANRSLDQVPDLPPDVLRALSLEAALRILAFQSTLPNNIRDSLVSLVLDGGVVFDSSNLSTFVKHLQTDQNIISIIVTFVSHIRDSHEMENAGKTLCQYTTFAQDIRQKVASRITQGDNQLMPYEAFALSYDIVDLTEETLRLLVTHMEDWDPRMTRAIDRCLERQFTLSSSLLPRLVTYLKHGEPTVRKSALKALKHWRVLAEDVLDILSMIPAETNGEVQVHATIILASQCSLPGRIARTLFSHLKVVSMEKGPTLWRLLGREENLPATALDLMVSLYHHDMLSAQHGFWEFARLIASQECLSDNVVRSIAGLFGVGDPIAWPTILNLLRQRTSFGAILSDLDAEIWAKVFKGFFFCSYGEYPHCYSWQGWLFFYEGDHCFWKVRLETPKHHEKLQRAIQAVQAEWEDIHGTTIGPSLTAIETSR</sequence>